<keyword evidence="1" id="KW-0805">Transcription regulation</keyword>
<dbReference type="Gene3D" id="3.30.70.920">
    <property type="match status" value="1"/>
</dbReference>
<dbReference type="SUPFAM" id="SSF54909">
    <property type="entry name" value="Dimeric alpha+beta barrel"/>
    <property type="match status" value="1"/>
</dbReference>
<dbReference type="InterPro" id="IPR019888">
    <property type="entry name" value="Tscrpt_reg_AsnC-like"/>
</dbReference>
<dbReference type="PANTHER" id="PTHR30154">
    <property type="entry name" value="LEUCINE-RESPONSIVE REGULATORY PROTEIN"/>
    <property type="match status" value="1"/>
</dbReference>
<dbReference type="RefSeq" id="WP_019619156.1">
    <property type="nucleotide sequence ID" value="NZ_JBHUNE010000007.1"/>
</dbReference>
<dbReference type="Proteomes" id="UP001597492">
    <property type="component" value="Unassembled WGS sequence"/>
</dbReference>
<dbReference type="PANTHER" id="PTHR30154:SF34">
    <property type="entry name" value="TRANSCRIPTIONAL REGULATOR AZLB"/>
    <property type="match status" value="1"/>
</dbReference>
<evidence type="ECO:0000256" key="3">
    <source>
        <dbReference type="ARBA" id="ARBA00023163"/>
    </source>
</evidence>
<dbReference type="InterPro" id="IPR000485">
    <property type="entry name" value="AsnC-type_HTH_dom"/>
</dbReference>
<proteinExistence type="predicted"/>
<dbReference type="InterPro" id="IPR036388">
    <property type="entry name" value="WH-like_DNA-bd_sf"/>
</dbReference>
<gene>
    <name evidence="5" type="ORF">ACFSW7_10045</name>
</gene>
<reference evidence="6" key="1">
    <citation type="journal article" date="2019" name="Int. J. Syst. Evol. Microbiol.">
        <title>The Global Catalogue of Microorganisms (GCM) 10K type strain sequencing project: providing services to taxonomists for standard genome sequencing and annotation.</title>
        <authorList>
            <consortium name="The Broad Institute Genomics Platform"/>
            <consortium name="The Broad Institute Genome Sequencing Center for Infectious Disease"/>
            <person name="Wu L."/>
            <person name="Ma J."/>
        </authorList>
    </citation>
    <scope>NUCLEOTIDE SEQUENCE [LARGE SCALE GENOMIC DNA]</scope>
    <source>
        <strain evidence="6">TISTR 1514</strain>
    </source>
</reference>
<dbReference type="EMBL" id="JBHUNE010000007">
    <property type="protein sequence ID" value="MFD2758714.1"/>
    <property type="molecule type" value="Genomic_DNA"/>
</dbReference>
<keyword evidence="6" id="KW-1185">Reference proteome</keyword>
<evidence type="ECO:0000256" key="2">
    <source>
        <dbReference type="ARBA" id="ARBA00023125"/>
    </source>
</evidence>
<dbReference type="SUPFAM" id="SSF46785">
    <property type="entry name" value="Winged helix' DNA-binding domain"/>
    <property type="match status" value="1"/>
</dbReference>
<dbReference type="Pfam" id="PF13412">
    <property type="entry name" value="HTH_24"/>
    <property type="match status" value="1"/>
</dbReference>
<evidence type="ECO:0000313" key="6">
    <source>
        <dbReference type="Proteomes" id="UP001597492"/>
    </source>
</evidence>
<keyword evidence="2" id="KW-0238">DNA-binding</keyword>
<accession>A0ABW5UZ01</accession>
<dbReference type="Gene3D" id="1.10.10.10">
    <property type="entry name" value="Winged helix-like DNA-binding domain superfamily/Winged helix DNA-binding domain"/>
    <property type="match status" value="1"/>
</dbReference>
<dbReference type="SMART" id="SM00344">
    <property type="entry name" value="HTH_ASNC"/>
    <property type="match status" value="1"/>
</dbReference>
<comment type="caution">
    <text evidence="5">The sequence shown here is derived from an EMBL/GenBank/DDBJ whole genome shotgun (WGS) entry which is preliminary data.</text>
</comment>
<keyword evidence="3" id="KW-0804">Transcription</keyword>
<dbReference type="InterPro" id="IPR036390">
    <property type="entry name" value="WH_DNA-bd_sf"/>
</dbReference>
<organism evidence="5 6">
    <name type="scientific">Gulosibacter faecalis</name>
    <dbReference type="NCBI Taxonomy" id="272240"/>
    <lineage>
        <taxon>Bacteria</taxon>
        <taxon>Bacillati</taxon>
        <taxon>Actinomycetota</taxon>
        <taxon>Actinomycetes</taxon>
        <taxon>Micrococcales</taxon>
        <taxon>Microbacteriaceae</taxon>
        <taxon>Gulosibacter</taxon>
    </lineage>
</organism>
<dbReference type="InterPro" id="IPR011008">
    <property type="entry name" value="Dimeric_a/b-barrel"/>
</dbReference>
<sequence length="161" mass="17725">MDAIDAKILSLLQDDGRASMTELAAKVGLSLSACHRRFRELEASGVIRGFGVEIDLERLGLPFEAVVFVTIDTVDGTSIATFESAVAALPNVMQAHRLFGEPDYQLYVATESKAQFQQLYDEQLSQLPGVRRLNSTLVMKTVVPPRAPIDSLPARRRTRHG</sequence>
<dbReference type="InterPro" id="IPR019887">
    <property type="entry name" value="Tscrpt_reg_AsnC/Lrp_C"/>
</dbReference>
<protein>
    <submittedName>
        <fullName evidence="5">Lrp/AsnC family transcriptional regulator</fullName>
    </submittedName>
</protein>
<evidence type="ECO:0000256" key="1">
    <source>
        <dbReference type="ARBA" id="ARBA00023015"/>
    </source>
</evidence>
<dbReference type="PROSITE" id="PS50956">
    <property type="entry name" value="HTH_ASNC_2"/>
    <property type="match status" value="1"/>
</dbReference>
<evidence type="ECO:0000259" key="4">
    <source>
        <dbReference type="PROSITE" id="PS50956"/>
    </source>
</evidence>
<dbReference type="InterPro" id="IPR011991">
    <property type="entry name" value="ArsR-like_HTH"/>
</dbReference>
<feature type="domain" description="HTH asnC-type" evidence="4">
    <location>
        <begin position="1"/>
        <end position="62"/>
    </location>
</feature>
<evidence type="ECO:0000313" key="5">
    <source>
        <dbReference type="EMBL" id="MFD2758714.1"/>
    </source>
</evidence>
<dbReference type="CDD" id="cd00090">
    <property type="entry name" value="HTH_ARSR"/>
    <property type="match status" value="1"/>
</dbReference>
<name>A0ABW5UZ01_9MICO</name>
<dbReference type="PRINTS" id="PR00033">
    <property type="entry name" value="HTHASNC"/>
</dbReference>
<dbReference type="Pfam" id="PF01037">
    <property type="entry name" value="AsnC_trans_reg"/>
    <property type="match status" value="1"/>
</dbReference>